<evidence type="ECO:0000313" key="1">
    <source>
        <dbReference type="EMBL" id="KAH8485958.1"/>
    </source>
</evidence>
<dbReference type="PANTHER" id="PTHR31325">
    <property type="entry name" value="OS01G0798800 PROTEIN-RELATED"/>
    <property type="match status" value="1"/>
</dbReference>
<evidence type="ECO:0000313" key="2">
    <source>
        <dbReference type="Proteomes" id="UP000807159"/>
    </source>
</evidence>
<dbReference type="AlphaFoldDB" id="A0A8T2WYJ9"/>
<gene>
    <name evidence="1" type="ORF">H0E87_027411</name>
</gene>
<protein>
    <submittedName>
        <fullName evidence="1">Uncharacterized protein</fullName>
    </submittedName>
</protein>
<dbReference type="EMBL" id="JACEGQ020000016">
    <property type="protein sequence ID" value="KAH8485958.1"/>
    <property type="molecule type" value="Genomic_DNA"/>
</dbReference>
<proteinExistence type="predicted"/>
<dbReference type="Proteomes" id="UP000807159">
    <property type="component" value="Chromosome 16"/>
</dbReference>
<reference evidence="1" key="1">
    <citation type="journal article" date="2021" name="J. Hered.">
        <title>Genome Assembly of Salicaceae Populus deltoides (Eastern Cottonwood) I-69 Based on Nanopore Sequencing and Hi-C Technologies.</title>
        <authorList>
            <person name="Bai S."/>
            <person name="Wu H."/>
            <person name="Zhang J."/>
            <person name="Pan Z."/>
            <person name="Zhao W."/>
            <person name="Li Z."/>
            <person name="Tong C."/>
        </authorList>
    </citation>
    <scope>NUCLEOTIDE SEQUENCE</scope>
    <source>
        <tissue evidence="1">Leaf</tissue>
    </source>
</reference>
<keyword evidence="2" id="KW-1185">Reference proteome</keyword>
<dbReference type="Pfam" id="PF04578">
    <property type="entry name" value="DUF594"/>
    <property type="match status" value="1"/>
</dbReference>
<organism evidence="1 2">
    <name type="scientific">Populus deltoides</name>
    <name type="common">Eastern poplar</name>
    <name type="synonym">Eastern cottonwood</name>
    <dbReference type="NCBI Taxonomy" id="3696"/>
    <lineage>
        <taxon>Eukaryota</taxon>
        <taxon>Viridiplantae</taxon>
        <taxon>Streptophyta</taxon>
        <taxon>Embryophyta</taxon>
        <taxon>Tracheophyta</taxon>
        <taxon>Spermatophyta</taxon>
        <taxon>Magnoliopsida</taxon>
        <taxon>eudicotyledons</taxon>
        <taxon>Gunneridae</taxon>
        <taxon>Pentapetalae</taxon>
        <taxon>rosids</taxon>
        <taxon>fabids</taxon>
        <taxon>Malpighiales</taxon>
        <taxon>Salicaceae</taxon>
        <taxon>Saliceae</taxon>
        <taxon>Populus</taxon>
    </lineage>
</organism>
<sequence length="162" mass="18478">MSRSLSNYMLYLLSERPNMLPKGIGQARHKQTGIQLTESSWCWRSKEKPRTHWGSEEFMKEIKKTEGDLSMVRDACKLAMALQSLETSEKKLTNEQKWWMISQIWVEMLTNAASNCGWKEHAQALTRGGELLTRVCLLMAHLGLSEQCLTSASTSSREAQNP</sequence>
<name>A0A8T2WYJ9_POPDE</name>
<accession>A0A8T2WYJ9</accession>
<dbReference type="InterPro" id="IPR007658">
    <property type="entry name" value="DUF594"/>
</dbReference>
<comment type="caution">
    <text evidence="1">The sequence shown here is derived from an EMBL/GenBank/DDBJ whole genome shotgun (WGS) entry which is preliminary data.</text>
</comment>